<reference evidence="4 5" key="1">
    <citation type="submission" date="2019-01" db="EMBL/GenBank/DDBJ databases">
        <title>Oerskovia turbata Genome sequencing and assembly.</title>
        <authorList>
            <person name="Dou T."/>
        </authorList>
    </citation>
    <scope>NUCLEOTIDE SEQUENCE [LARGE SCALE GENOMIC DNA]</scope>
    <source>
        <strain evidence="3 4">JCM12123</strain>
        <strain evidence="2 5">JCM3160</strain>
    </source>
</reference>
<evidence type="ECO:0000313" key="5">
    <source>
        <dbReference type="Proteomes" id="UP000290517"/>
    </source>
</evidence>
<dbReference type="RefSeq" id="WP_030150236.1">
    <property type="nucleotide sequence ID" value="NZ_JOFV01000003.1"/>
</dbReference>
<dbReference type="SUPFAM" id="SSF54909">
    <property type="entry name" value="Dimeric alpha+beta barrel"/>
    <property type="match status" value="1"/>
</dbReference>
<proteinExistence type="predicted"/>
<evidence type="ECO:0000313" key="2">
    <source>
        <dbReference type="EMBL" id="RXR25320.1"/>
    </source>
</evidence>
<dbReference type="EMBL" id="SDJQ01000017">
    <property type="protein sequence ID" value="RXR32739.1"/>
    <property type="molecule type" value="Genomic_DNA"/>
</dbReference>
<organism evidence="3 4">
    <name type="scientific">Oerskovia turbata</name>
    <dbReference type="NCBI Taxonomy" id="1713"/>
    <lineage>
        <taxon>Bacteria</taxon>
        <taxon>Bacillati</taxon>
        <taxon>Actinomycetota</taxon>
        <taxon>Actinomycetes</taxon>
        <taxon>Micrococcales</taxon>
        <taxon>Cellulomonadaceae</taxon>
        <taxon>Oerskovia</taxon>
    </lineage>
</organism>
<dbReference type="OrthoDB" id="5147144at2"/>
<dbReference type="EMBL" id="SDJR01000006">
    <property type="protein sequence ID" value="RXR25320.1"/>
    <property type="molecule type" value="Genomic_DNA"/>
</dbReference>
<feature type="domain" description="ABM" evidence="1">
    <location>
        <begin position="1"/>
        <end position="63"/>
    </location>
</feature>
<name>A0A4Q1KTJ5_9CELL</name>
<gene>
    <name evidence="2" type="ORF">EQW73_10725</name>
    <name evidence="3" type="ORF">EQW78_13460</name>
</gene>
<comment type="caution">
    <text evidence="3">The sequence shown here is derived from an EMBL/GenBank/DDBJ whole genome shotgun (WGS) entry which is preliminary data.</text>
</comment>
<evidence type="ECO:0000313" key="3">
    <source>
        <dbReference type="EMBL" id="RXR32739.1"/>
    </source>
</evidence>
<evidence type="ECO:0000259" key="1">
    <source>
        <dbReference type="Pfam" id="PF03992"/>
    </source>
</evidence>
<dbReference type="Proteomes" id="UP000289805">
    <property type="component" value="Unassembled WGS sequence"/>
</dbReference>
<keyword evidence="5" id="KW-1185">Reference proteome</keyword>
<dbReference type="STRING" id="1713.GCA_000718325_00677"/>
<dbReference type="Pfam" id="PF03992">
    <property type="entry name" value="ABM"/>
    <property type="match status" value="1"/>
</dbReference>
<sequence length="100" mass="11275">MFTQVVVHRPRPEFRGVTLAYLQQAALITRSVAGLVQSAVWSEGDDERLVLTTTWESSEAFTAGEDALFDLFRSVPFEEWMLEPLDVLLLDEIPPPAPQE</sequence>
<protein>
    <recommendedName>
        <fullName evidence="1">ABM domain-containing protein</fullName>
    </recommendedName>
</protein>
<accession>A0A4Q1KTJ5</accession>
<dbReference type="AlphaFoldDB" id="A0A4Q1KTJ5"/>
<evidence type="ECO:0000313" key="4">
    <source>
        <dbReference type="Proteomes" id="UP000289805"/>
    </source>
</evidence>
<dbReference type="Proteomes" id="UP000290517">
    <property type="component" value="Unassembled WGS sequence"/>
</dbReference>
<dbReference type="InterPro" id="IPR011008">
    <property type="entry name" value="Dimeric_a/b-barrel"/>
</dbReference>
<dbReference type="InterPro" id="IPR007138">
    <property type="entry name" value="ABM_dom"/>
</dbReference>